<keyword evidence="3" id="KW-1185">Reference proteome</keyword>
<comment type="caution">
    <text evidence="2">The sequence shown here is derived from an EMBL/GenBank/DDBJ whole genome shotgun (WGS) entry which is preliminary data.</text>
</comment>
<feature type="region of interest" description="Disordered" evidence="1">
    <location>
        <begin position="1"/>
        <end position="64"/>
    </location>
</feature>
<dbReference type="AlphaFoldDB" id="A0AAD9SD12"/>
<organism evidence="2 3">
    <name type="scientific">Phomopsis amygdali</name>
    <name type="common">Fusicoccum amygdali</name>
    <dbReference type="NCBI Taxonomy" id="1214568"/>
    <lineage>
        <taxon>Eukaryota</taxon>
        <taxon>Fungi</taxon>
        <taxon>Dikarya</taxon>
        <taxon>Ascomycota</taxon>
        <taxon>Pezizomycotina</taxon>
        <taxon>Sordariomycetes</taxon>
        <taxon>Sordariomycetidae</taxon>
        <taxon>Diaporthales</taxon>
        <taxon>Diaporthaceae</taxon>
        <taxon>Diaporthe</taxon>
    </lineage>
</organism>
<reference evidence="2" key="1">
    <citation type="submission" date="2023-06" db="EMBL/GenBank/DDBJ databases">
        <authorList>
            <person name="Noh H."/>
        </authorList>
    </citation>
    <scope>NUCLEOTIDE SEQUENCE</scope>
    <source>
        <strain evidence="2">DUCC20226</strain>
    </source>
</reference>
<feature type="compositionally biased region" description="Polar residues" evidence="1">
    <location>
        <begin position="1"/>
        <end position="17"/>
    </location>
</feature>
<name>A0AAD9SD12_PHOAM</name>
<proteinExistence type="predicted"/>
<gene>
    <name evidence="2" type="ORF">N8I77_008112</name>
</gene>
<evidence type="ECO:0000256" key="1">
    <source>
        <dbReference type="SAM" id="MobiDB-lite"/>
    </source>
</evidence>
<dbReference type="Proteomes" id="UP001265746">
    <property type="component" value="Unassembled WGS sequence"/>
</dbReference>
<accession>A0AAD9SD12</accession>
<dbReference type="EMBL" id="JAUJFL010000004">
    <property type="protein sequence ID" value="KAK2605262.1"/>
    <property type="molecule type" value="Genomic_DNA"/>
</dbReference>
<evidence type="ECO:0000313" key="2">
    <source>
        <dbReference type="EMBL" id="KAK2605262.1"/>
    </source>
</evidence>
<sequence length="147" mass="16119">MPTSTPSPKIATTTSSKGDNDGPATSRKAPPPGHEQPQANQTAVDRGGSEAGLPPGLTLPGPITKTVECNMMSYTDGEGITRRIYMPKGTARLASTLLMDKRWDSLAKFPVWNDQTYDDWEADEEKYAYLRDELGDHPNQARNIHAF</sequence>
<evidence type="ECO:0000313" key="3">
    <source>
        <dbReference type="Proteomes" id="UP001265746"/>
    </source>
</evidence>
<feature type="compositionally biased region" description="Low complexity" evidence="1">
    <location>
        <begin position="52"/>
        <end position="62"/>
    </location>
</feature>
<protein>
    <submittedName>
        <fullName evidence="2">Uncharacterized protein</fullName>
    </submittedName>
</protein>